<dbReference type="Gene3D" id="3.30.70.270">
    <property type="match status" value="1"/>
</dbReference>
<dbReference type="InterPro" id="IPR050469">
    <property type="entry name" value="Diguanylate_Cyclase"/>
</dbReference>
<reference evidence="3 4" key="1">
    <citation type="submission" date="2024-06" db="EMBL/GenBank/DDBJ databases">
        <title>Draft genome sequence of Geodermatophilus badlandi, a novel member of the Geodermatophilaceae isolated from badland sedimentary rocks in the Red desert, Wyoming, USA.</title>
        <authorList>
            <person name="Ben Tekaya S."/>
            <person name="Nouioui I."/>
            <person name="Flores G.M."/>
            <person name="Shaal M.N."/>
            <person name="Bredoire F."/>
            <person name="Basile F."/>
            <person name="Van Diepen L."/>
            <person name="Ward N.L."/>
        </authorList>
    </citation>
    <scope>NUCLEOTIDE SEQUENCE [LARGE SCALE GENOMIC DNA]</scope>
    <source>
        <strain evidence="3 4">WL48A</strain>
    </source>
</reference>
<dbReference type="Pfam" id="PF00990">
    <property type="entry name" value="GGDEF"/>
    <property type="match status" value="1"/>
</dbReference>
<comment type="caution">
    <text evidence="3">The sequence shown here is derived from an EMBL/GenBank/DDBJ whole genome shotgun (WGS) entry which is preliminary data.</text>
</comment>
<accession>A0ABV3XJU9</accession>
<dbReference type="NCBIfam" id="TIGR00254">
    <property type="entry name" value="GGDEF"/>
    <property type="match status" value="1"/>
</dbReference>
<evidence type="ECO:0000313" key="4">
    <source>
        <dbReference type="Proteomes" id="UP001560045"/>
    </source>
</evidence>
<feature type="transmembrane region" description="Helical" evidence="1">
    <location>
        <begin position="48"/>
        <end position="68"/>
    </location>
</feature>
<dbReference type="PROSITE" id="PS50887">
    <property type="entry name" value="GGDEF"/>
    <property type="match status" value="1"/>
</dbReference>
<protein>
    <submittedName>
        <fullName evidence="3">GGDEF domain-containing protein</fullName>
    </submittedName>
</protein>
<feature type="transmembrane region" description="Helical" evidence="1">
    <location>
        <begin position="14"/>
        <end position="36"/>
    </location>
</feature>
<dbReference type="CDD" id="cd01949">
    <property type="entry name" value="GGDEF"/>
    <property type="match status" value="1"/>
</dbReference>
<dbReference type="SMART" id="SM00267">
    <property type="entry name" value="GGDEF"/>
    <property type="match status" value="1"/>
</dbReference>
<feature type="transmembrane region" description="Helical" evidence="1">
    <location>
        <begin position="146"/>
        <end position="167"/>
    </location>
</feature>
<dbReference type="PANTHER" id="PTHR45138:SF9">
    <property type="entry name" value="DIGUANYLATE CYCLASE DGCM-RELATED"/>
    <property type="match status" value="1"/>
</dbReference>
<keyword evidence="4" id="KW-1185">Reference proteome</keyword>
<sequence length="346" mass="35501">MDLRRLCEPRDETVAARASSALFLVGAFLLTVYVLVEPVPMPGFAHPLSWAMLVVLLACSALPVLVPLPAMTRGGVWLLLPVAGVVTIGVLAHVFPDQLDVAHLLLGLPVLFAASQVRATAAALVTALAIGFDVSALLAAQPPAEALVDGLFVAAVLVLTTVLLVLVMERIDRLVAELRRQAAVDGLTGLVTRRVLDEALTSALSAAVAREGSALVLVDVDSFKSVNDSHGHPVGDDALVHIAGILRGHVRAADAVISRLGGDELAVLLPGCSAAVAAARAQELVDAVAAAPLRLADGTLLALSISVGVAHAPSHATELRTLYAAADAALYAAKRGGRGRARVAAG</sequence>
<keyword evidence="1" id="KW-0472">Membrane</keyword>
<proteinExistence type="predicted"/>
<keyword evidence="1" id="KW-0812">Transmembrane</keyword>
<gene>
    <name evidence="3" type="ORF">ABQ292_21145</name>
</gene>
<dbReference type="InterPro" id="IPR029787">
    <property type="entry name" value="Nucleotide_cyclase"/>
</dbReference>
<dbReference type="SUPFAM" id="SSF55073">
    <property type="entry name" value="Nucleotide cyclase"/>
    <property type="match status" value="1"/>
</dbReference>
<feature type="domain" description="GGDEF" evidence="2">
    <location>
        <begin position="211"/>
        <end position="346"/>
    </location>
</feature>
<dbReference type="RefSeq" id="WP_369209686.1">
    <property type="nucleotide sequence ID" value="NZ_JBFNXQ010000092.1"/>
</dbReference>
<feature type="transmembrane region" description="Helical" evidence="1">
    <location>
        <begin position="75"/>
        <end position="95"/>
    </location>
</feature>
<dbReference type="InterPro" id="IPR000160">
    <property type="entry name" value="GGDEF_dom"/>
</dbReference>
<dbReference type="Proteomes" id="UP001560045">
    <property type="component" value="Unassembled WGS sequence"/>
</dbReference>
<keyword evidence="1" id="KW-1133">Transmembrane helix</keyword>
<evidence type="ECO:0000259" key="2">
    <source>
        <dbReference type="PROSITE" id="PS50887"/>
    </source>
</evidence>
<evidence type="ECO:0000313" key="3">
    <source>
        <dbReference type="EMBL" id="MEX5720868.1"/>
    </source>
</evidence>
<name>A0ABV3XJU9_9ACTN</name>
<dbReference type="PANTHER" id="PTHR45138">
    <property type="entry name" value="REGULATORY COMPONENTS OF SENSORY TRANSDUCTION SYSTEM"/>
    <property type="match status" value="1"/>
</dbReference>
<dbReference type="EMBL" id="JBFNXQ010000092">
    <property type="protein sequence ID" value="MEX5720868.1"/>
    <property type="molecule type" value="Genomic_DNA"/>
</dbReference>
<evidence type="ECO:0000256" key="1">
    <source>
        <dbReference type="SAM" id="Phobius"/>
    </source>
</evidence>
<organism evidence="3 4">
    <name type="scientific">Geodermatophilus maliterrae</name>
    <dbReference type="NCBI Taxonomy" id="3162531"/>
    <lineage>
        <taxon>Bacteria</taxon>
        <taxon>Bacillati</taxon>
        <taxon>Actinomycetota</taxon>
        <taxon>Actinomycetes</taxon>
        <taxon>Geodermatophilales</taxon>
        <taxon>Geodermatophilaceae</taxon>
        <taxon>Geodermatophilus</taxon>
    </lineage>
</organism>
<dbReference type="InterPro" id="IPR043128">
    <property type="entry name" value="Rev_trsase/Diguanyl_cyclase"/>
</dbReference>
<feature type="transmembrane region" description="Helical" evidence="1">
    <location>
        <begin position="122"/>
        <end position="140"/>
    </location>
</feature>